<accession>A0A182TKE8</accession>
<dbReference type="VEuPathDB" id="VectorBase:AMEC003919"/>
<organism evidence="4 5">
    <name type="scientific">Anopheles melas</name>
    <dbReference type="NCBI Taxonomy" id="34690"/>
    <lineage>
        <taxon>Eukaryota</taxon>
        <taxon>Metazoa</taxon>
        <taxon>Ecdysozoa</taxon>
        <taxon>Arthropoda</taxon>
        <taxon>Hexapoda</taxon>
        <taxon>Insecta</taxon>
        <taxon>Pterygota</taxon>
        <taxon>Neoptera</taxon>
        <taxon>Endopterygota</taxon>
        <taxon>Diptera</taxon>
        <taxon>Nematocera</taxon>
        <taxon>Culicoidea</taxon>
        <taxon>Culicidae</taxon>
        <taxon>Anophelinae</taxon>
        <taxon>Anopheles</taxon>
    </lineage>
</organism>
<feature type="region of interest" description="Disordered" evidence="2">
    <location>
        <begin position="97"/>
        <end position="121"/>
    </location>
</feature>
<dbReference type="InterPro" id="IPR018247">
    <property type="entry name" value="EF_Hand_1_Ca_BS"/>
</dbReference>
<feature type="compositionally biased region" description="Basic and acidic residues" evidence="2">
    <location>
        <begin position="109"/>
        <end position="121"/>
    </location>
</feature>
<dbReference type="Pfam" id="PF13202">
    <property type="entry name" value="EF-hand_5"/>
    <property type="match status" value="1"/>
</dbReference>
<dbReference type="STRING" id="34690.A0A182TKE8"/>
<dbReference type="AlphaFoldDB" id="A0A182TKE8"/>
<name>A0A182TKE8_9DIPT</name>
<evidence type="ECO:0000313" key="4">
    <source>
        <dbReference type="EnsemblMetazoa" id="AMEC003919-PA"/>
    </source>
</evidence>
<dbReference type="SMART" id="SM00054">
    <property type="entry name" value="EFh"/>
    <property type="match status" value="2"/>
</dbReference>
<evidence type="ECO:0000256" key="2">
    <source>
        <dbReference type="SAM" id="MobiDB-lite"/>
    </source>
</evidence>
<dbReference type="Proteomes" id="UP000075902">
    <property type="component" value="Unassembled WGS sequence"/>
</dbReference>
<dbReference type="PROSITE" id="PS50222">
    <property type="entry name" value="EF_HAND_2"/>
    <property type="match status" value="1"/>
</dbReference>
<feature type="domain" description="EF-hand" evidence="3">
    <location>
        <begin position="57"/>
        <end position="92"/>
    </location>
</feature>
<dbReference type="InterPro" id="IPR011992">
    <property type="entry name" value="EF-hand-dom_pair"/>
</dbReference>
<dbReference type="InterPro" id="IPR002048">
    <property type="entry name" value="EF_hand_dom"/>
</dbReference>
<keyword evidence="1" id="KW-0106">Calcium</keyword>
<sequence length="253" mass="29095">MSYSWDQRVEFIVRHMYDIDNNGFLDNNDFQCMALRATVIEGKGEINPARLNEYKFIMKSLWDEISALADFDKDGKITTDEFKQAVKQTCVGKPYSEFPKIEQEEEEKKEEHDEKGAGHPESESVECIIICLWVETKNETRRKRKGLSTPPPPPPQQTFGAGAMKAFIDAHYKMMDINNDGLVSIEEYRYNCITRLAVDDIKLVDDSYNSLVSEEDNKKGGITLERYQELYAQFMGNENAKCPAIYLYGPIPE</sequence>
<reference evidence="5" key="1">
    <citation type="submission" date="2014-01" db="EMBL/GenBank/DDBJ databases">
        <title>The Genome Sequence of Anopheles melas CM1001059_A (V2).</title>
        <authorList>
            <consortium name="The Broad Institute Genomics Platform"/>
            <person name="Neafsey D.E."/>
            <person name="Besansky N."/>
            <person name="Howell P."/>
            <person name="Walton C."/>
            <person name="Young S.K."/>
            <person name="Zeng Q."/>
            <person name="Gargeya S."/>
            <person name="Fitzgerald M."/>
            <person name="Haas B."/>
            <person name="Abouelleil A."/>
            <person name="Allen A.W."/>
            <person name="Alvarado L."/>
            <person name="Arachchi H.M."/>
            <person name="Berlin A.M."/>
            <person name="Chapman S.B."/>
            <person name="Gainer-Dewar J."/>
            <person name="Goldberg J."/>
            <person name="Griggs A."/>
            <person name="Gujja S."/>
            <person name="Hansen M."/>
            <person name="Howarth C."/>
            <person name="Imamovic A."/>
            <person name="Ireland A."/>
            <person name="Larimer J."/>
            <person name="McCowan C."/>
            <person name="Murphy C."/>
            <person name="Pearson M."/>
            <person name="Poon T.W."/>
            <person name="Priest M."/>
            <person name="Roberts A."/>
            <person name="Saif S."/>
            <person name="Shea T."/>
            <person name="Sisk P."/>
            <person name="Sykes S."/>
            <person name="Wortman J."/>
            <person name="Nusbaum C."/>
            <person name="Birren B."/>
        </authorList>
    </citation>
    <scope>NUCLEOTIDE SEQUENCE [LARGE SCALE GENOMIC DNA]</scope>
    <source>
        <strain evidence="5">CM1001059</strain>
    </source>
</reference>
<protein>
    <recommendedName>
        <fullName evidence="3">EF-hand domain-containing protein</fullName>
    </recommendedName>
</protein>
<proteinExistence type="predicted"/>
<keyword evidence="5" id="KW-1185">Reference proteome</keyword>
<evidence type="ECO:0000313" key="5">
    <source>
        <dbReference type="Proteomes" id="UP000075902"/>
    </source>
</evidence>
<reference evidence="4" key="2">
    <citation type="submission" date="2020-05" db="UniProtKB">
        <authorList>
            <consortium name="EnsemblMetazoa"/>
        </authorList>
    </citation>
    <scope>IDENTIFICATION</scope>
    <source>
        <strain evidence="4">CM1001059</strain>
    </source>
</reference>
<dbReference type="SUPFAM" id="SSF47473">
    <property type="entry name" value="EF-hand"/>
    <property type="match status" value="1"/>
</dbReference>
<dbReference type="Gene3D" id="1.10.238.10">
    <property type="entry name" value="EF-hand"/>
    <property type="match status" value="1"/>
</dbReference>
<dbReference type="EnsemblMetazoa" id="AMEC003919-RA">
    <property type="protein sequence ID" value="AMEC003919-PA"/>
    <property type="gene ID" value="AMEC003919"/>
</dbReference>
<evidence type="ECO:0000259" key="3">
    <source>
        <dbReference type="PROSITE" id="PS50222"/>
    </source>
</evidence>
<dbReference type="GO" id="GO:0005509">
    <property type="term" value="F:calcium ion binding"/>
    <property type="evidence" value="ECO:0007669"/>
    <property type="project" value="InterPro"/>
</dbReference>
<dbReference type="Pfam" id="PF13499">
    <property type="entry name" value="EF-hand_7"/>
    <property type="match status" value="1"/>
</dbReference>
<evidence type="ECO:0000256" key="1">
    <source>
        <dbReference type="ARBA" id="ARBA00022837"/>
    </source>
</evidence>
<dbReference type="PROSITE" id="PS00018">
    <property type="entry name" value="EF_HAND_1"/>
    <property type="match status" value="3"/>
</dbReference>